<name>A0A517WYN5_9PLAN</name>
<dbReference type="OrthoDB" id="10019238at2"/>
<protein>
    <submittedName>
        <fullName evidence="1">Uncharacterized protein</fullName>
    </submittedName>
</protein>
<evidence type="ECO:0000313" key="1">
    <source>
        <dbReference type="EMBL" id="QDU10366.1"/>
    </source>
</evidence>
<accession>A0A517WYN5</accession>
<organism evidence="1 2">
    <name type="scientific">Gimesia aquarii</name>
    <dbReference type="NCBI Taxonomy" id="2527964"/>
    <lineage>
        <taxon>Bacteria</taxon>
        <taxon>Pseudomonadati</taxon>
        <taxon>Planctomycetota</taxon>
        <taxon>Planctomycetia</taxon>
        <taxon>Planctomycetales</taxon>
        <taxon>Planctomycetaceae</taxon>
        <taxon>Gimesia</taxon>
    </lineage>
</organism>
<evidence type="ECO:0000313" key="2">
    <source>
        <dbReference type="Proteomes" id="UP000318384"/>
    </source>
</evidence>
<keyword evidence="2" id="KW-1185">Reference proteome</keyword>
<reference evidence="1 2" key="1">
    <citation type="submission" date="2019-03" db="EMBL/GenBank/DDBJ databases">
        <title>Deep-cultivation of Planctomycetes and their phenomic and genomic characterization uncovers novel biology.</title>
        <authorList>
            <person name="Wiegand S."/>
            <person name="Jogler M."/>
            <person name="Boedeker C."/>
            <person name="Pinto D."/>
            <person name="Vollmers J."/>
            <person name="Rivas-Marin E."/>
            <person name="Kohn T."/>
            <person name="Peeters S.H."/>
            <person name="Heuer A."/>
            <person name="Rast P."/>
            <person name="Oberbeckmann S."/>
            <person name="Bunk B."/>
            <person name="Jeske O."/>
            <person name="Meyerdierks A."/>
            <person name="Storesund J.E."/>
            <person name="Kallscheuer N."/>
            <person name="Luecker S."/>
            <person name="Lage O.M."/>
            <person name="Pohl T."/>
            <person name="Merkel B.J."/>
            <person name="Hornburger P."/>
            <person name="Mueller R.-W."/>
            <person name="Bruemmer F."/>
            <person name="Labrenz M."/>
            <person name="Spormann A.M."/>
            <person name="Op den Camp H."/>
            <person name="Overmann J."/>
            <person name="Amann R."/>
            <person name="Jetten M.S.M."/>
            <person name="Mascher T."/>
            <person name="Medema M.H."/>
            <person name="Devos D.P."/>
            <person name="Kaster A.-K."/>
            <person name="Ovreas L."/>
            <person name="Rohde M."/>
            <person name="Galperin M.Y."/>
            <person name="Jogler C."/>
        </authorList>
    </citation>
    <scope>NUCLEOTIDE SEQUENCE [LARGE SCALE GENOMIC DNA]</scope>
    <source>
        <strain evidence="1 2">V202</strain>
    </source>
</reference>
<dbReference type="RefSeq" id="WP_145177945.1">
    <property type="nucleotide sequence ID" value="NZ_CP037422.1"/>
</dbReference>
<sequence length="1311" mass="132293">MLIINWLNAFSSRLHFRPRYNYRARRAMRRRMQKKAYLNPPAVIEQLEVRQMLTSTLFLDFGAGFTGGELHTTVEDYLEIDGTGTGNGTGPNLDGLGTGSNYLGLTDDLVFKSLNYDFDGNATVNTADLTALANAVVPLIERALEPFDIDVVIASATNFTDVQTTLGLNDLDASGEFDAYVFVTEIWSTVFGNGTPGNLGSVGDTLGLYGIAAASDLFTNTLGVYSQGNQYDEAAHTFIDTIFDDTTGTSGTAAFNANLSQRIAYTATHEAFHTFSAIHTTDSLDAGDVIELGSATREDPFMVTRFDLNRQGGTSVTTKNNYELIASDSDIGLRDTDSDGTPDLAYVTGTGGHDQITLTDAGSGIVSVTVNAYSDAARTMLVGTDSYTIDLSSDTEGEILIDAGIGDDEIIIDASIEASFRVRGNIGDDTLVVDISNGLASTLGDINFDAEGDGGSIVLDQGSYVGTIDVTHTLNTNSSGSITINGQVIGYTNTESIIDNLTSSTLRFDFMGSDETVTLSDYGTSTDGLSTIDSTMGASVRFLDTSFLIVTTNLGSGADVITVQGLDSLLDENIGLAGDANDDVNLQATNLSLTGSYGFSAFGRTITVDSQISNSGSANILLSATRNLILNNNSSLITVDGVIFLDGNFSGTTTGTFIGIEANNATIQSTGTGDISLLATGGNQTGIYLHSGTTVSSTASGAFAGTITIEGTAGTASIEQHGILLISASVSSVDGNISLTGQGGGDGTGNNNVGLYLDTSSITSTGTGVNAATITANGTGGNGVSINRGIRTYDLNVTSVDGDITLIGQGAGTVAGSSNEGIVLGGATTSVTSTGAGADAANIIITGNAGSGATYNQGLYVAPNLAITSNAGDISVTTQGNILLDTSSDLQSTSGAIQVTTTYLNSDNTGNLTVNGGTISSAGLVSANTSSNILLNSGSSVTTVDGGITLQANSAGTTAGTFIGIEANNATIQTTGVGNVSLTAIGENKTGIYLYGNTAVSSTASGASAGTISLNGTAGTASIEQHGILLISASVLSVDGNISLTGQGGGDGTGNNNVGLYLDTSSITSTGTGVNAATITANGTGGNGVSINRGIRTYDLNVTSVDGDITLIGQGAGTVAGSSNEGIVLGGATTSVTSTGAGADAANIIITGNAGSGATYNQGLYVAPNLAITSNAGDISVTSNGDAFFGSSSEIGSSSGNVEIFVNYLSASNLGILTMNAGVLFDAGSGNIDLDVDDDVLLAGLTTTGTVTIDSANGSILDNDDTDLDIVAGTGTLTAAGSIGLAGNLLDTSMGSYTAVSGISDVNINNI</sequence>
<dbReference type="EMBL" id="CP037422">
    <property type="protein sequence ID" value="QDU10366.1"/>
    <property type="molecule type" value="Genomic_DNA"/>
</dbReference>
<dbReference type="Proteomes" id="UP000318384">
    <property type="component" value="Chromosome"/>
</dbReference>
<gene>
    <name evidence="1" type="ORF">V202x_37650</name>
</gene>
<proteinExistence type="predicted"/>